<evidence type="ECO:0000256" key="4">
    <source>
        <dbReference type="ARBA" id="ARBA00022741"/>
    </source>
</evidence>
<comment type="function">
    <text evidence="1 9">May be involved in recombinational repair of damaged DNA.</text>
</comment>
<proteinExistence type="inferred from homology"/>
<evidence type="ECO:0000256" key="7">
    <source>
        <dbReference type="ARBA" id="ARBA00023204"/>
    </source>
</evidence>
<comment type="caution">
    <text evidence="11">The sequence shown here is derived from an EMBL/GenBank/DDBJ whole genome shotgun (WGS) entry which is preliminary data.</text>
</comment>
<evidence type="ECO:0000256" key="5">
    <source>
        <dbReference type="ARBA" id="ARBA00022763"/>
    </source>
</evidence>
<dbReference type="Gene3D" id="3.40.50.300">
    <property type="entry name" value="P-loop containing nucleotide triphosphate hydrolases"/>
    <property type="match status" value="2"/>
</dbReference>
<comment type="similarity">
    <text evidence="2 9">Belongs to the RecN family.</text>
</comment>
<dbReference type="InterPro" id="IPR003395">
    <property type="entry name" value="RecF/RecN/SMC_N"/>
</dbReference>
<dbReference type="InterPro" id="IPR027417">
    <property type="entry name" value="P-loop_NTPase"/>
</dbReference>
<keyword evidence="7 9" id="KW-0234">DNA repair</keyword>
<dbReference type="Pfam" id="PF02463">
    <property type="entry name" value="SMC_N"/>
    <property type="match status" value="1"/>
</dbReference>
<dbReference type="PANTHER" id="PTHR11059">
    <property type="entry name" value="DNA REPAIR PROTEIN RECN"/>
    <property type="match status" value="1"/>
</dbReference>
<protein>
    <recommendedName>
        <fullName evidence="3 9">DNA repair protein RecN</fullName>
    </recommendedName>
    <alternativeName>
        <fullName evidence="8 9">Recombination protein N</fullName>
    </alternativeName>
</protein>
<keyword evidence="6" id="KW-0067">ATP-binding</keyword>
<evidence type="ECO:0000259" key="10">
    <source>
        <dbReference type="Pfam" id="PF02463"/>
    </source>
</evidence>
<evidence type="ECO:0000256" key="3">
    <source>
        <dbReference type="ARBA" id="ARBA00021315"/>
    </source>
</evidence>
<sequence length="570" mass="60868">MLRRLSLRDFVIVPELELDFSGGFAVLTGETGAGKSILIDALQLALGSRGDAGVVREQAARAEICAEFDRPEALRPWLDEAGFDAEADTLLLRRVIDAQGKSRAWINGGAATVAQLRELADSLLDIHGQHAWQGLTRPAAVRALLDSYAELDTAPLARTHAAWKQASEALAGAQQRQGELARERERLAWQLGEIERLAPGADEWEELSSEHQRLSHAQSLMDGARSAVELLSEGEANAEDLTQRAIEGLQAVLDYDPRLQQAVDALLGAQAQLQDAAHTLGAYLHGEDMDPQRLQQLDERLSAWMALARRYRRQAAELPALHQEWKNELAALDAASDLAALEAALQQAARAYEREAKRVSSVRAEAAPRLASAVTQAMQQLGMAGGSFEIALLAQEQPQSFGMESAEFLVAGHAGSTPRPLAKVASGGELSRIALAIAVTTCQQQLGSASAGVGTLIFDEIDAGVGGAVAETVGRLMKQLGRERQVLAVTHLPQVAACADQHYVVAKALRDGVTCSDVQPVAGEARVAEIARMLGGERLSSTSLAHAQEMLELSAHTVPGAKPGSKKAKS</sequence>
<dbReference type="PANTHER" id="PTHR11059:SF0">
    <property type="entry name" value="DNA REPAIR PROTEIN RECN"/>
    <property type="match status" value="1"/>
</dbReference>
<dbReference type="CDD" id="cd03241">
    <property type="entry name" value="ABC_RecN"/>
    <property type="match status" value="2"/>
</dbReference>
<evidence type="ECO:0000256" key="1">
    <source>
        <dbReference type="ARBA" id="ARBA00003618"/>
    </source>
</evidence>
<accession>A0ABU3PCC1</accession>
<organism evidence="11 12">
    <name type="scientific">Roseateles aquae</name>
    <dbReference type="NCBI Taxonomy" id="3077235"/>
    <lineage>
        <taxon>Bacteria</taxon>
        <taxon>Pseudomonadati</taxon>
        <taxon>Pseudomonadota</taxon>
        <taxon>Betaproteobacteria</taxon>
        <taxon>Burkholderiales</taxon>
        <taxon>Sphaerotilaceae</taxon>
        <taxon>Roseateles</taxon>
    </lineage>
</organism>
<dbReference type="NCBIfam" id="NF008121">
    <property type="entry name" value="PRK10869.1"/>
    <property type="match status" value="1"/>
</dbReference>
<evidence type="ECO:0000313" key="11">
    <source>
        <dbReference type="EMBL" id="MDT9000218.1"/>
    </source>
</evidence>
<evidence type="ECO:0000256" key="2">
    <source>
        <dbReference type="ARBA" id="ARBA00009441"/>
    </source>
</evidence>
<name>A0ABU3PCC1_9BURK</name>
<dbReference type="PIRSF" id="PIRSF003128">
    <property type="entry name" value="RecN"/>
    <property type="match status" value="1"/>
</dbReference>
<gene>
    <name evidence="11" type="primary">recN</name>
    <name evidence="11" type="ORF">RQP53_13160</name>
</gene>
<keyword evidence="4" id="KW-0547">Nucleotide-binding</keyword>
<dbReference type="InterPro" id="IPR004604">
    <property type="entry name" value="DNA_recomb/repair_RecN"/>
</dbReference>
<evidence type="ECO:0000256" key="6">
    <source>
        <dbReference type="ARBA" id="ARBA00022840"/>
    </source>
</evidence>
<dbReference type="EMBL" id="JAVXZY010000005">
    <property type="protein sequence ID" value="MDT9000218.1"/>
    <property type="molecule type" value="Genomic_DNA"/>
</dbReference>
<reference evidence="11" key="1">
    <citation type="submission" date="2023-09" db="EMBL/GenBank/DDBJ databases">
        <title>Paucibacter sp. APW11 Genome sequencing and assembly.</title>
        <authorList>
            <person name="Kim I."/>
        </authorList>
    </citation>
    <scope>NUCLEOTIDE SEQUENCE</scope>
    <source>
        <strain evidence="11">APW11</strain>
    </source>
</reference>
<keyword evidence="5 9" id="KW-0227">DNA damage</keyword>
<dbReference type="Proteomes" id="UP001246372">
    <property type="component" value="Unassembled WGS sequence"/>
</dbReference>
<dbReference type="RefSeq" id="WP_315650780.1">
    <property type="nucleotide sequence ID" value="NZ_JAVXZY010000005.1"/>
</dbReference>
<keyword evidence="12" id="KW-1185">Reference proteome</keyword>
<evidence type="ECO:0000256" key="9">
    <source>
        <dbReference type="PIRNR" id="PIRNR003128"/>
    </source>
</evidence>
<feature type="domain" description="RecF/RecN/SMC N-terminal" evidence="10">
    <location>
        <begin position="2"/>
        <end position="507"/>
    </location>
</feature>
<dbReference type="NCBIfam" id="TIGR00634">
    <property type="entry name" value="recN"/>
    <property type="match status" value="1"/>
</dbReference>
<dbReference type="SUPFAM" id="SSF52540">
    <property type="entry name" value="P-loop containing nucleoside triphosphate hydrolases"/>
    <property type="match status" value="2"/>
</dbReference>
<evidence type="ECO:0000313" key="12">
    <source>
        <dbReference type="Proteomes" id="UP001246372"/>
    </source>
</evidence>
<evidence type="ECO:0000256" key="8">
    <source>
        <dbReference type="ARBA" id="ARBA00033408"/>
    </source>
</evidence>